<evidence type="ECO:0000256" key="5">
    <source>
        <dbReference type="ARBA" id="ARBA00022857"/>
    </source>
</evidence>
<dbReference type="InterPro" id="IPR033878">
    <property type="entry name" value="NfsB-like"/>
</dbReference>
<dbReference type="CDD" id="cd02149">
    <property type="entry name" value="NfsB-like"/>
    <property type="match status" value="1"/>
</dbReference>
<dbReference type="PANTHER" id="PTHR43673:SF2">
    <property type="entry name" value="NITROREDUCTASE"/>
    <property type="match status" value="1"/>
</dbReference>
<proteinExistence type="inferred from homology"/>
<evidence type="ECO:0000256" key="2">
    <source>
        <dbReference type="ARBA" id="ARBA00007118"/>
    </source>
</evidence>
<reference evidence="8 9" key="1">
    <citation type="submission" date="2018-05" db="EMBL/GenBank/DDBJ databases">
        <title>Reference genomes for bee gut microbiota database.</title>
        <authorList>
            <person name="Ellegaard K.M."/>
        </authorList>
    </citation>
    <scope>NUCLEOTIDE SEQUENCE [LARGE SCALE GENOMIC DNA]</scope>
    <source>
        <strain evidence="8 9">ESL0182</strain>
    </source>
</reference>
<comment type="similarity">
    <text evidence="2">Belongs to the nitroreductase family.</text>
</comment>
<sequence>MDNLFWFMYDVSHPRNDAIIQSGTMEFKILGDFMDKLSLAFEFRHACKRFDESKKINHADFETILEAGRLSPSSFGLEPWHFVVVDNADIKAELRAACYDQEQVTSCSHFVILLYRKANNFTLQSPYLRQAVARTVPDQNDETAIDIASQDFLNYITHGLGEGLSTNHWSEMQGYIPAANMMTTAAYHGIDSCALGGFQYPKVLSILEKHIPSFSSEVFGVGLCLAFGYRIDEQPPHIRWSLQDVTTYLS</sequence>
<evidence type="ECO:0000313" key="9">
    <source>
        <dbReference type="Proteomes" id="UP000247932"/>
    </source>
</evidence>
<dbReference type="OrthoDB" id="9809288at2"/>
<keyword evidence="6" id="KW-0560">Oxidoreductase</keyword>
<comment type="caution">
    <text evidence="8">The sequence shown here is derived from an EMBL/GenBank/DDBJ whole genome shotgun (WGS) entry which is preliminary data.</text>
</comment>
<evidence type="ECO:0000259" key="7">
    <source>
        <dbReference type="Pfam" id="PF00881"/>
    </source>
</evidence>
<name>A0A2V4E3Y7_9GAMM</name>
<evidence type="ECO:0000256" key="6">
    <source>
        <dbReference type="ARBA" id="ARBA00023002"/>
    </source>
</evidence>
<comment type="cofactor">
    <cofactor evidence="1">
        <name>FMN</name>
        <dbReference type="ChEBI" id="CHEBI:58210"/>
    </cofactor>
</comment>
<dbReference type="Pfam" id="PF00881">
    <property type="entry name" value="Nitroreductase"/>
    <property type="match status" value="1"/>
</dbReference>
<dbReference type="Gene3D" id="3.40.109.10">
    <property type="entry name" value="NADH Oxidase"/>
    <property type="match status" value="1"/>
</dbReference>
<dbReference type="EMBL" id="QGLR01000008">
    <property type="protein sequence ID" value="PXZ07952.1"/>
    <property type="molecule type" value="Genomic_DNA"/>
</dbReference>
<evidence type="ECO:0000313" key="8">
    <source>
        <dbReference type="EMBL" id="PXZ07952.1"/>
    </source>
</evidence>
<dbReference type="SUPFAM" id="SSF55469">
    <property type="entry name" value="FMN-dependent nitroreductase-like"/>
    <property type="match status" value="1"/>
</dbReference>
<evidence type="ECO:0000256" key="4">
    <source>
        <dbReference type="ARBA" id="ARBA00022643"/>
    </source>
</evidence>
<keyword evidence="3" id="KW-0285">Flavoprotein</keyword>
<keyword evidence="4" id="KW-0288">FMN</keyword>
<dbReference type="PANTHER" id="PTHR43673">
    <property type="entry name" value="NAD(P)H NITROREDUCTASE YDGI-RELATED"/>
    <property type="match status" value="1"/>
</dbReference>
<dbReference type="InterPro" id="IPR000415">
    <property type="entry name" value="Nitroreductase-like"/>
</dbReference>
<dbReference type="Proteomes" id="UP000247932">
    <property type="component" value="Unassembled WGS sequence"/>
</dbReference>
<dbReference type="InterPro" id="IPR029479">
    <property type="entry name" value="Nitroreductase"/>
</dbReference>
<dbReference type="GO" id="GO:0016491">
    <property type="term" value="F:oxidoreductase activity"/>
    <property type="evidence" value="ECO:0007669"/>
    <property type="project" value="UniProtKB-KW"/>
</dbReference>
<feature type="domain" description="Nitroreductase" evidence="7">
    <location>
        <begin position="43"/>
        <end position="208"/>
    </location>
</feature>
<accession>A0A2V4E3Y7</accession>
<gene>
    <name evidence="8" type="ORF">DKK70_04670</name>
</gene>
<organism evidence="8 9">
    <name type="scientific">Gilliamella apicola</name>
    <dbReference type="NCBI Taxonomy" id="1196095"/>
    <lineage>
        <taxon>Bacteria</taxon>
        <taxon>Pseudomonadati</taxon>
        <taxon>Pseudomonadota</taxon>
        <taxon>Gammaproteobacteria</taxon>
        <taxon>Orbales</taxon>
        <taxon>Orbaceae</taxon>
        <taxon>Gilliamella</taxon>
    </lineage>
</organism>
<evidence type="ECO:0000256" key="1">
    <source>
        <dbReference type="ARBA" id="ARBA00001917"/>
    </source>
</evidence>
<protein>
    <submittedName>
        <fullName evidence="8">NAD(P)H-dependent oxidoreductase</fullName>
    </submittedName>
</protein>
<evidence type="ECO:0000256" key="3">
    <source>
        <dbReference type="ARBA" id="ARBA00022630"/>
    </source>
</evidence>
<dbReference type="AlphaFoldDB" id="A0A2V4E3Y7"/>
<keyword evidence="9" id="KW-1185">Reference proteome</keyword>
<keyword evidence="5" id="KW-0521">NADP</keyword>